<feature type="region of interest" description="Disordered" evidence="2">
    <location>
        <begin position="94"/>
        <end position="165"/>
    </location>
</feature>
<keyword evidence="1" id="KW-0175">Coiled coil</keyword>
<reference evidence="3 4" key="1">
    <citation type="submission" date="2024-02" db="EMBL/GenBank/DDBJ databases">
        <authorList>
            <person name="Chen Y."/>
            <person name="Shah S."/>
            <person name="Dougan E. K."/>
            <person name="Thang M."/>
            <person name="Chan C."/>
        </authorList>
    </citation>
    <scope>NUCLEOTIDE SEQUENCE [LARGE SCALE GENOMIC DNA]</scope>
</reference>
<feature type="region of interest" description="Disordered" evidence="2">
    <location>
        <begin position="536"/>
        <end position="555"/>
    </location>
</feature>
<feature type="compositionally biased region" description="Basic and acidic residues" evidence="2">
    <location>
        <begin position="214"/>
        <end position="227"/>
    </location>
</feature>
<name>A0ABP0MWH2_9DINO</name>
<dbReference type="EMBL" id="CAXAMN010020224">
    <property type="protein sequence ID" value="CAK9055858.1"/>
    <property type="molecule type" value="Genomic_DNA"/>
</dbReference>
<protein>
    <recommendedName>
        <fullName evidence="5">Centrosomal protein of 162 kDa</fullName>
    </recommendedName>
</protein>
<comment type="caution">
    <text evidence="3">The sequence shown here is derived from an EMBL/GenBank/DDBJ whole genome shotgun (WGS) entry which is preliminary data.</text>
</comment>
<organism evidence="3 4">
    <name type="scientific">Durusdinium trenchii</name>
    <dbReference type="NCBI Taxonomy" id="1381693"/>
    <lineage>
        <taxon>Eukaryota</taxon>
        <taxon>Sar</taxon>
        <taxon>Alveolata</taxon>
        <taxon>Dinophyceae</taxon>
        <taxon>Suessiales</taxon>
        <taxon>Symbiodiniaceae</taxon>
        <taxon>Durusdinium</taxon>
    </lineage>
</organism>
<feature type="coiled-coil region" evidence="1">
    <location>
        <begin position="565"/>
        <end position="744"/>
    </location>
</feature>
<feature type="coiled-coil region" evidence="1">
    <location>
        <begin position="327"/>
        <end position="368"/>
    </location>
</feature>
<feature type="compositionally biased region" description="Basic and acidic residues" evidence="2">
    <location>
        <begin position="136"/>
        <end position="153"/>
    </location>
</feature>
<evidence type="ECO:0000256" key="2">
    <source>
        <dbReference type="SAM" id="MobiDB-lite"/>
    </source>
</evidence>
<dbReference type="Proteomes" id="UP001642484">
    <property type="component" value="Unassembled WGS sequence"/>
</dbReference>
<evidence type="ECO:0000313" key="3">
    <source>
        <dbReference type="EMBL" id="CAK9055858.1"/>
    </source>
</evidence>
<keyword evidence="4" id="KW-1185">Reference proteome</keyword>
<accession>A0ABP0MWH2</accession>
<feature type="region of interest" description="Disordered" evidence="2">
    <location>
        <begin position="204"/>
        <end position="247"/>
    </location>
</feature>
<feature type="coiled-coil region" evidence="1">
    <location>
        <begin position="397"/>
        <end position="500"/>
    </location>
</feature>
<sequence>MCLSFEGYVSCQADVDVPTLVYEAKTWWADEEMPSETGHQAEVEVRNEAQKELEEEPEIAFSTLLFYWPFAESELEATQVETVEDRVQCTAEWPRAPTQQSEATTQMDEAERRKRRPGAFRRADGCSTRRGTGRTPRAEAKVPETLSENRSEGEGPTLVVLPHEDIEPTLKTYTLETLDLGQGGQGPELPTLALEPRCDVLDTDAESFPSTLPDESRSPCRSPDESRSGQARSPAPGSTREAHSPPSLFGAWDSSKIFAHLNCDHASGPQWERILNRHSKAVTDPDTRGLGWCPAGTVAGTLHTAQTVVDGVDLGICPDRRLDGAVEARHRQKVDQLQAALFQSEEERRRVERELQSLRQEEQTRNEENPRPLHVLLSAGEKAPPLVKELKLEVKGTRELRDKIYTLEAELESCKRRLEVDARQQIEKEQSRVRQLNLELEDKERHVSELIFDLKRARSAAGEGDWAQREEEYMRLNLQLRRLEEELTASRRNEQQSAERLLDAEHQILELRFDREQGQHRSSRLETRILELELAEQEPRRAEGPPAAMASKLQSRKERNLENVIEGLERVIHQQKGDLQRLRVELERRPERKGEMEKLRRRVQELEARQQEVPRAGLVDELRQALNTKEERLNALEQQLQGTPAQVPPRAPDASSTAEVQRLQQELAELRRARGEDAAALDEAQRALHEAERTEQRYLEVVRENRRLQQELSALDDEGFWEEIQQLQRRNEQAASLARESKEALEHLAPAAGALDFTGLIARLDVFSRPAA</sequence>
<gene>
    <name evidence="3" type="ORF">CCMP2556_LOCUS27744</name>
</gene>
<evidence type="ECO:0000256" key="1">
    <source>
        <dbReference type="SAM" id="Coils"/>
    </source>
</evidence>
<feature type="compositionally biased region" description="Polar residues" evidence="2">
    <location>
        <begin position="97"/>
        <end position="107"/>
    </location>
</feature>
<evidence type="ECO:0008006" key="5">
    <source>
        <dbReference type="Google" id="ProtNLM"/>
    </source>
</evidence>
<proteinExistence type="predicted"/>
<evidence type="ECO:0000313" key="4">
    <source>
        <dbReference type="Proteomes" id="UP001642484"/>
    </source>
</evidence>